<evidence type="ECO:0000256" key="1">
    <source>
        <dbReference type="SAM" id="MobiDB-lite"/>
    </source>
</evidence>
<feature type="transmembrane region" description="Helical" evidence="2">
    <location>
        <begin position="61"/>
        <end position="83"/>
    </location>
</feature>
<dbReference type="AlphaFoldDB" id="A0A2N3RCH7"/>
<accession>A0A2N3RCH7</accession>
<reference evidence="4 5" key="1">
    <citation type="submission" date="2017-10" db="EMBL/GenBank/DDBJ databases">
        <title>Bifidobacterium genomics.</title>
        <authorList>
            <person name="Lugli G.A."/>
            <person name="Milani C."/>
            <person name="Mancabelli L."/>
        </authorList>
    </citation>
    <scope>NUCLEOTIDE SEQUENCE [LARGE SCALE GENOMIC DNA]</scope>
    <source>
        <strain evidence="4 5">1460B</strain>
    </source>
</reference>
<protein>
    <recommendedName>
        <fullName evidence="3">DUF58 domain-containing protein</fullName>
    </recommendedName>
</protein>
<evidence type="ECO:0000313" key="4">
    <source>
        <dbReference type="EMBL" id="PKV10189.1"/>
    </source>
</evidence>
<dbReference type="Pfam" id="PF01882">
    <property type="entry name" value="DUF58"/>
    <property type="match status" value="1"/>
</dbReference>
<dbReference type="InterPro" id="IPR002881">
    <property type="entry name" value="DUF58"/>
</dbReference>
<feature type="domain" description="DUF58" evidence="3">
    <location>
        <begin position="223"/>
        <end position="301"/>
    </location>
</feature>
<evidence type="ECO:0000256" key="2">
    <source>
        <dbReference type="SAM" id="Phobius"/>
    </source>
</evidence>
<evidence type="ECO:0000313" key="5">
    <source>
        <dbReference type="Proteomes" id="UP000233731"/>
    </source>
</evidence>
<name>A0A2N3RCH7_9BIFI</name>
<feature type="region of interest" description="Disordered" evidence="1">
    <location>
        <begin position="1"/>
        <end position="21"/>
    </location>
</feature>
<feature type="region of interest" description="Disordered" evidence="1">
    <location>
        <begin position="301"/>
        <end position="321"/>
    </location>
</feature>
<comment type="caution">
    <text evidence="4">The sequence shown here is derived from an EMBL/GenBank/DDBJ whole genome shotgun (WGS) entry which is preliminary data.</text>
</comment>
<sequence>MTAFASRTAPKARPASSTGSEQSLRSRAAGLWQSITVLGRAMALATLLCALAFIPTGWRELLAGALLGVGMLLFGLLTSLGNLSCNAETSLNQGHLEVGGQAELVLVLTNPGSRSTRRGQIGLALGQGTVIAPLPALAPGQSHQIRLKLEARSRGVIDLGPVTMEAGDPLGLIRRRRILTGARKLYIHPRTVALPPLEAGLERDLEGDPGPGIVDDDLEFHALRPYVPGDDIKRVHWLSTARAGTLMVRQYEPTLRTRIKLILDGQAASYRSADEFELAVEIYASLGCRCLLDGRRLQALAPEPDDPHAHGTTTLPTEDPRSFLDACSAIRPRQDSYDKPDLADAPEQTSLTILVTGSLGDRQPSVLADGSTQNASPVMLLAADLDAHPSLQTQPGLVNAVVGNRKDLPILLENLP</sequence>
<feature type="transmembrane region" description="Helical" evidence="2">
    <location>
        <begin position="31"/>
        <end position="54"/>
    </location>
</feature>
<proteinExistence type="predicted"/>
<dbReference type="Proteomes" id="UP000233731">
    <property type="component" value="Unassembled WGS sequence"/>
</dbReference>
<gene>
    <name evidence="4" type="ORF">CQR44_0335</name>
</gene>
<keyword evidence="2" id="KW-0812">Transmembrane</keyword>
<dbReference type="PANTHER" id="PTHR34351">
    <property type="entry name" value="SLR1927 PROTEIN-RELATED"/>
    <property type="match status" value="1"/>
</dbReference>
<evidence type="ECO:0000259" key="3">
    <source>
        <dbReference type="Pfam" id="PF01882"/>
    </source>
</evidence>
<organism evidence="4 5">
    <name type="scientific">Bifidobacterium asteroides</name>
    <dbReference type="NCBI Taxonomy" id="1684"/>
    <lineage>
        <taxon>Bacteria</taxon>
        <taxon>Bacillati</taxon>
        <taxon>Actinomycetota</taxon>
        <taxon>Actinomycetes</taxon>
        <taxon>Bifidobacteriales</taxon>
        <taxon>Bifidobacteriaceae</taxon>
        <taxon>Bifidobacterium</taxon>
    </lineage>
</organism>
<keyword evidence="2" id="KW-1133">Transmembrane helix</keyword>
<dbReference type="EMBL" id="PCHJ01000008">
    <property type="protein sequence ID" value="PKV10189.1"/>
    <property type="molecule type" value="Genomic_DNA"/>
</dbReference>
<keyword evidence="2" id="KW-0472">Membrane</keyword>
<dbReference type="RefSeq" id="WP_101432011.1">
    <property type="nucleotide sequence ID" value="NZ_PCHJ01000008.1"/>
</dbReference>